<evidence type="ECO:0000256" key="3">
    <source>
        <dbReference type="ARBA" id="ARBA00022833"/>
    </source>
</evidence>
<dbReference type="InterPro" id="IPR027370">
    <property type="entry name" value="Znf-RING_euk"/>
</dbReference>
<dbReference type="PROSITE" id="PS00518">
    <property type="entry name" value="ZF_RING_1"/>
    <property type="match status" value="1"/>
</dbReference>
<dbReference type="InterPro" id="IPR017907">
    <property type="entry name" value="Znf_RING_CS"/>
</dbReference>
<dbReference type="Gene3D" id="3.30.40.10">
    <property type="entry name" value="Zinc/RING finger domain, C3HC4 (zinc finger)"/>
    <property type="match status" value="1"/>
</dbReference>
<organism evidence="6 7">
    <name type="scientific">Mycena alexandri</name>
    <dbReference type="NCBI Taxonomy" id="1745969"/>
    <lineage>
        <taxon>Eukaryota</taxon>
        <taxon>Fungi</taxon>
        <taxon>Dikarya</taxon>
        <taxon>Basidiomycota</taxon>
        <taxon>Agaricomycotina</taxon>
        <taxon>Agaricomycetes</taxon>
        <taxon>Agaricomycetidae</taxon>
        <taxon>Agaricales</taxon>
        <taxon>Marasmiineae</taxon>
        <taxon>Mycenaceae</taxon>
        <taxon>Mycena</taxon>
    </lineage>
</organism>
<keyword evidence="3" id="KW-0862">Zinc</keyword>
<comment type="caution">
    <text evidence="6">The sequence shown here is derived from an EMBL/GenBank/DDBJ whole genome shotgun (WGS) entry which is preliminary data.</text>
</comment>
<dbReference type="Proteomes" id="UP001218188">
    <property type="component" value="Unassembled WGS sequence"/>
</dbReference>
<dbReference type="InterPro" id="IPR013083">
    <property type="entry name" value="Znf_RING/FYVE/PHD"/>
</dbReference>
<dbReference type="InterPro" id="IPR001841">
    <property type="entry name" value="Znf_RING"/>
</dbReference>
<feature type="domain" description="RING-type" evidence="5">
    <location>
        <begin position="14"/>
        <end position="57"/>
    </location>
</feature>
<evidence type="ECO:0000256" key="2">
    <source>
        <dbReference type="ARBA" id="ARBA00022771"/>
    </source>
</evidence>
<evidence type="ECO:0000256" key="4">
    <source>
        <dbReference type="PROSITE-ProRule" id="PRU00175"/>
    </source>
</evidence>
<dbReference type="SUPFAM" id="SSF57850">
    <property type="entry name" value="RING/U-box"/>
    <property type="match status" value="1"/>
</dbReference>
<dbReference type="EMBL" id="JARJCM010000479">
    <property type="protein sequence ID" value="KAJ7016631.1"/>
    <property type="molecule type" value="Genomic_DNA"/>
</dbReference>
<name>A0AAD6RY01_9AGAR</name>
<evidence type="ECO:0000259" key="5">
    <source>
        <dbReference type="PROSITE" id="PS50089"/>
    </source>
</evidence>
<evidence type="ECO:0000313" key="7">
    <source>
        <dbReference type="Proteomes" id="UP001218188"/>
    </source>
</evidence>
<dbReference type="GO" id="GO:0008270">
    <property type="term" value="F:zinc ion binding"/>
    <property type="evidence" value="ECO:0007669"/>
    <property type="project" value="UniProtKB-KW"/>
</dbReference>
<keyword evidence="1" id="KW-0479">Metal-binding</keyword>
<evidence type="ECO:0000313" key="6">
    <source>
        <dbReference type="EMBL" id="KAJ7016631.1"/>
    </source>
</evidence>
<keyword evidence="7" id="KW-1185">Reference proteome</keyword>
<protein>
    <recommendedName>
        <fullName evidence="5">RING-type domain-containing protein</fullName>
    </recommendedName>
</protein>
<sequence length="298" mass="33488">MSDFVAVLDSAILCGVCVMGLRNPDVLSACGHYFCQQCLIVWFELVLVGFEFHLPYCCLRLGVKLQRKTGLVMPCGCSGLNTKFASLMDGESLDEQNERKGEVLRSLQASFEPARLHLRSFSEGGQYPRGRAGDKSKKRLATPHNTSTVKLWWWAIRNVINLVPSRCRVAEYLTDPDSADALRGQGESILKATCPRVLGIILSFDRRENLGDEGKKNLLLIEVPSIWPVSGRSRTASESSRRSAVDQQVIAECREIERKREKLTAGKQRDLARLSEYVRILQRSVRESRLAIIFVNSE</sequence>
<dbReference type="PROSITE" id="PS50089">
    <property type="entry name" value="ZF_RING_2"/>
    <property type="match status" value="1"/>
</dbReference>
<reference evidence="6" key="1">
    <citation type="submission" date="2023-03" db="EMBL/GenBank/DDBJ databases">
        <title>Massive genome expansion in bonnet fungi (Mycena s.s.) driven by repeated elements and novel gene families across ecological guilds.</title>
        <authorList>
            <consortium name="Lawrence Berkeley National Laboratory"/>
            <person name="Harder C.B."/>
            <person name="Miyauchi S."/>
            <person name="Viragh M."/>
            <person name="Kuo A."/>
            <person name="Thoen E."/>
            <person name="Andreopoulos B."/>
            <person name="Lu D."/>
            <person name="Skrede I."/>
            <person name="Drula E."/>
            <person name="Henrissat B."/>
            <person name="Morin E."/>
            <person name="Kohler A."/>
            <person name="Barry K."/>
            <person name="LaButti K."/>
            <person name="Morin E."/>
            <person name="Salamov A."/>
            <person name="Lipzen A."/>
            <person name="Mereny Z."/>
            <person name="Hegedus B."/>
            <person name="Baldrian P."/>
            <person name="Stursova M."/>
            <person name="Weitz H."/>
            <person name="Taylor A."/>
            <person name="Grigoriev I.V."/>
            <person name="Nagy L.G."/>
            <person name="Martin F."/>
            <person name="Kauserud H."/>
        </authorList>
    </citation>
    <scope>NUCLEOTIDE SEQUENCE</scope>
    <source>
        <strain evidence="6">CBHHK200</strain>
    </source>
</reference>
<gene>
    <name evidence="6" type="ORF">C8F04DRAFT_1244878</name>
</gene>
<dbReference type="Pfam" id="PF13445">
    <property type="entry name" value="zf-RING_UBOX"/>
    <property type="match status" value="1"/>
</dbReference>
<accession>A0AAD6RY01</accession>
<evidence type="ECO:0000256" key="1">
    <source>
        <dbReference type="ARBA" id="ARBA00022723"/>
    </source>
</evidence>
<dbReference type="AlphaFoldDB" id="A0AAD6RY01"/>
<keyword evidence="2 4" id="KW-0863">Zinc-finger</keyword>
<proteinExistence type="predicted"/>